<keyword evidence="2" id="KW-1185">Reference proteome</keyword>
<organism evidence="1 2">
    <name type="scientific">Thermocladium modestius</name>
    <dbReference type="NCBI Taxonomy" id="62609"/>
    <lineage>
        <taxon>Archaea</taxon>
        <taxon>Thermoproteota</taxon>
        <taxon>Thermoprotei</taxon>
        <taxon>Thermoproteales</taxon>
        <taxon>Thermoproteaceae</taxon>
        <taxon>Thermocladium</taxon>
    </lineage>
</organism>
<dbReference type="Pfam" id="PF10007">
    <property type="entry name" value="DUF2250"/>
    <property type="match status" value="1"/>
</dbReference>
<dbReference type="InterPro" id="IPR036390">
    <property type="entry name" value="WH_DNA-bd_sf"/>
</dbReference>
<evidence type="ECO:0008006" key="3">
    <source>
        <dbReference type="Google" id="ProtNLM"/>
    </source>
</evidence>
<dbReference type="SUPFAM" id="SSF46785">
    <property type="entry name" value="Winged helix' DNA-binding domain"/>
    <property type="match status" value="1"/>
</dbReference>
<reference evidence="1" key="1">
    <citation type="journal article" date="2014" name="Int. J. Syst. Evol. Microbiol.">
        <title>Complete genome sequence of Corynebacterium casei LMG S-19264T (=DSM 44701T), isolated from a smear-ripened cheese.</title>
        <authorList>
            <consortium name="US DOE Joint Genome Institute (JGI-PGF)"/>
            <person name="Walter F."/>
            <person name="Albersmeier A."/>
            <person name="Kalinowski J."/>
            <person name="Ruckert C."/>
        </authorList>
    </citation>
    <scope>NUCLEOTIDE SEQUENCE</scope>
    <source>
        <strain evidence="1">JCM 10088</strain>
    </source>
</reference>
<dbReference type="InterPro" id="IPR019254">
    <property type="entry name" value="DUF2250"/>
</dbReference>
<reference evidence="1" key="2">
    <citation type="submission" date="2020-09" db="EMBL/GenBank/DDBJ databases">
        <authorList>
            <person name="Sun Q."/>
            <person name="Ohkuma M."/>
        </authorList>
    </citation>
    <scope>NUCLEOTIDE SEQUENCE</scope>
    <source>
        <strain evidence="1">JCM 10088</strain>
    </source>
</reference>
<accession>A0A830GTZ9</accession>
<dbReference type="Proteomes" id="UP000610960">
    <property type="component" value="Unassembled WGS sequence"/>
</dbReference>
<evidence type="ECO:0000313" key="2">
    <source>
        <dbReference type="Proteomes" id="UP000610960"/>
    </source>
</evidence>
<sequence>MNVDERLRAVLLDRRLMAVMIHLKRANVDYGKSIMKDTKIPLPDVISILDELERRGLVERIDKPVLKNTYAKFKRKHEVRKHHVYYTLSRDGELILRRVERELPNLYAELIVDDEELRSSWTKFINGTAGPSDVSRLERAGLVINGSLSGVGVKVKDLLNSKAK</sequence>
<gene>
    <name evidence="1" type="ORF">GCM10007981_12420</name>
</gene>
<dbReference type="Gene3D" id="1.10.10.10">
    <property type="entry name" value="Winged helix-like DNA-binding domain superfamily/Winged helix DNA-binding domain"/>
    <property type="match status" value="1"/>
</dbReference>
<evidence type="ECO:0000313" key="1">
    <source>
        <dbReference type="EMBL" id="GGP21274.1"/>
    </source>
</evidence>
<protein>
    <recommendedName>
        <fullName evidence="3">DUF2250 domain-containing protein</fullName>
    </recommendedName>
</protein>
<proteinExistence type="predicted"/>
<dbReference type="EMBL" id="BMNL01000003">
    <property type="protein sequence ID" value="GGP21274.1"/>
    <property type="molecule type" value="Genomic_DNA"/>
</dbReference>
<comment type="caution">
    <text evidence="1">The sequence shown here is derived from an EMBL/GenBank/DDBJ whole genome shotgun (WGS) entry which is preliminary data.</text>
</comment>
<dbReference type="AlphaFoldDB" id="A0A830GTZ9"/>
<name>A0A830GTZ9_9CREN</name>
<dbReference type="InterPro" id="IPR036388">
    <property type="entry name" value="WH-like_DNA-bd_sf"/>
</dbReference>